<reference evidence="2 3" key="1">
    <citation type="submission" date="2019-07" db="EMBL/GenBank/DDBJ databases">
        <title>Sphingomonas solaris sp. nov., isolated from a solar panel from Boston, Massachusetts.</title>
        <authorList>
            <person name="Tanner K."/>
            <person name="Pascual J."/>
            <person name="Mancuso C."/>
            <person name="Pereto J."/>
            <person name="Khalil A."/>
            <person name="Vilanova C."/>
        </authorList>
    </citation>
    <scope>NUCLEOTIDE SEQUENCE [LARGE SCALE GENOMIC DNA]</scope>
    <source>
        <strain evidence="2 3">R4DWN</strain>
    </source>
</reference>
<dbReference type="RefSeq" id="WP_145149634.1">
    <property type="nucleotide sequence ID" value="NZ_VNIM01000021.1"/>
</dbReference>
<feature type="compositionally biased region" description="Basic residues" evidence="1">
    <location>
        <begin position="63"/>
        <end position="72"/>
    </location>
</feature>
<accession>A0A558R7V9</accession>
<organism evidence="2 3">
    <name type="scientific">Alterirhizorhabdus solaris</name>
    <dbReference type="NCBI Taxonomy" id="2529389"/>
    <lineage>
        <taxon>Bacteria</taxon>
        <taxon>Pseudomonadati</taxon>
        <taxon>Pseudomonadota</taxon>
        <taxon>Alphaproteobacteria</taxon>
        <taxon>Sphingomonadales</taxon>
        <taxon>Rhizorhabdaceae</taxon>
        <taxon>Alterirhizorhabdus</taxon>
    </lineage>
</organism>
<comment type="caution">
    <text evidence="2">The sequence shown here is derived from an EMBL/GenBank/DDBJ whole genome shotgun (WGS) entry which is preliminary data.</text>
</comment>
<gene>
    <name evidence="2" type="ORF">FOY91_07355</name>
</gene>
<sequence length="72" mass="7387">MSMTASAACSTSAPPVPGRPGRIFGDPDAGPVHAGPRPAPGCGLFGRRDGDPPTVPPGARAYTARRRPPRRI</sequence>
<evidence type="ECO:0000256" key="1">
    <source>
        <dbReference type="SAM" id="MobiDB-lite"/>
    </source>
</evidence>
<proteinExistence type="predicted"/>
<name>A0A558R7V9_9SPHN</name>
<keyword evidence="3" id="KW-1185">Reference proteome</keyword>
<dbReference type="EMBL" id="VNIM01000021">
    <property type="protein sequence ID" value="TVV75392.1"/>
    <property type="molecule type" value="Genomic_DNA"/>
</dbReference>
<protein>
    <submittedName>
        <fullName evidence="2">Uncharacterized protein</fullName>
    </submittedName>
</protein>
<feature type="compositionally biased region" description="Low complexity" evidence="1">
    <location>
        <begin position="1"/>
        <end position="13"/>
    </location>
</feature>
<feature type="region of interest" description="Disordered" evidence="1">
    <location>
        <begin position="1"/>
        <end position="72"/>
    </location>
</feature>
<evidence type="ECO:0000313" key="2">
    <source>
        <dbReference type="EMBL" id="TVV75392.1"/>
    </source>
</evidence>
<evidence type="ECO:0000313" key="3">
    <source>
        <dbReference type="Proteomes" id="UP000318681"/>
    </source>
</evidence>
<dbReference type="Proteomes" id="UP000318681">
    <property type="component" value="Unassembled WGS sequence"/>
</dbReference>
<dbReference type="AlphaFoldDB" id="A0A558R7V9"/>